<dbReference type="Proteomes" id="UP001165063">
    <property type="component" value="Unassembled WGS sequence"/>
</dbReference>
<comment type="caution">
    <text evidence="6">The sequence shown here is derived from an EMBL/GenBank/DDBJ whole genome shotgun (WGS) entry which is preliminary data.</text>
</comment>
<feature type="domain" description="Aldehyde dehydrogenase" evidence="5">
    <location>
        <begin position="66"/>
        <end position="529"/>
    </location>
</feature>
<gene>
    <name evidence="6" type="ORF">Amon01_000390800</name>
</gene>
<evidence type="ECO:0000259" key="5">
    <source>
        <dbReference type="Pfam" id="PF00171"/>
    </source>
</evidence>
<dbReference type="InterPro" id="IPR016161">
    <property type="entry name" value="Ald_DH/histidinol_DH"/>
</dbReference>
<organism evidence="6 7">
    <name type="scientific">Ambrosiozyma monospora</name>
    <name type="common">Yeast</name>
    <name type="synonym">Endomycopsis monosporus</name>
    <dbReference type="NCBI Taxonomy" id="43982"/>
    <lineage>
        <taxon>Eukaryota</taxon>
        <taxon>Fungi</taxon>
        <taxon>Dikarya</taxon>
        <taxon>Ascomycota</taxon>
        <taxon>Saccharomycotina</taxon>
        <taxon>Pichiomycetes</taxon>
        <taxon>Pichiales</taxon>
        <taxon>Pichiaceae</taxon>
        <taxon>Ambrosiozyma</taxon>
    </lineage>
</organism>
<keyword evidence="3" id="KW-0560">Oxidoreductase</keyword>
<reference evidence="6" key="1">
    <citation type="submission" date="2023-04" db="EMBL/GenBank/DDBJ databases">
        <title>Ambrosiozyma monospora NBRC 1965.</title>
        <authorList>
            <person name="Ichikawa N."/>
            <person name="Sato H."/>
            <person name="Tonouchi N."/>
        </authorList>
    </citation>
    <scope>NUCLEOTIDE SEQUENCE</scope>
    <source>
        <strain evidence="6">NBRC 1965</strain>
    </source>
</reference>
<protein>
    <recommendedName>
        <fullName evidence="2">methylmalonate-semialdehyde dehydrogenase (CoA acylating)</fullName>
        <ecNumber evidence="2">1.2.1.27</ecNumber>
    </recommendedName>
</protein>
<dbReference type="GO" id="GO:0005739">
    <property type="term" value="C:mitochondrion"/>
    <property type="evidence" value="ECO:0007669"/>
    <property type="project" value="TreeGrafter"/>
</dbReference>
<dbReference type="PANTHER" id="PTHR43866:SF3">
    <property type="entry name" value="METHYLMALONATE-SEMIALDEHYDE DEHYDROGENASE [ACYLATING], MITOCHONDRIAL"/>
    <property type="match status" value="1"/>
</dbReference>
<dbReference type="EMBL" id="BSXU01001764">
    <property type="protein sequence ID" value="GMG30829.1"/>
    <property type="molecule type" value="Genomic_DNA"/>
</dbReference>
<evidence type="ECO:0000313" key="7">
    <source>
        <dbReference type="Proteomes" id="UP001165063"/>
    </source>
</evidence>
<dbReference type="InterPro" id="IPR016163">
    <property type="entry name" value="Ald_DH_C"/>
</dbReference>
<dbReference type="Gene3D" id="3.40.605.10">
    <property type="entry name" value="Aldehyde Dehydrogenase, Chain A, domain 1"/>
    <property type="match status" value="1"/>
</dbReference>
<dbReference type="GO" id="GO:0006210">
    <property type="term" value="P:thymine catabolic process"/>
    <property type="evidence" value="ECO:0007669"/>
    <property type="project" value="TreeGrafter"/>
</dbReference>
<evidence type="ECO:0000256" key="2">
    <source>
        <dbReference type="ARBA" id="ARBA00013048"/>
    </source>
</evidence>
<sequence length="539" mass="58386">MFSQITRAARSKASMKYVGTKSLAMRLQTSSRAMSVLALPPTPKEHAKPGFEPYFVGTYINNQVLKSDSKQWIDVKDPATDVVIAKVPESTNEELDAAIQSAADAFETFKKVPLIKRNEIVFKYIELLKANKDRLAAIIVSEQGKSWSAAVADVYRGIQCAEHATQVTKETETVGMELSTDVETLTVREPIGVVSSIQPFNFPVMIPLWTIPYIIATGNTTVMKPSEQCPSTGAILADLAREAGVPAGVINIVHGTHNTVNTLISDPRVRAVTFVGGNNAGKYVYDVATKHRKRVQINLGAKNHTIIMPDADKASVLKAVVSGGFSSTGQVCLSTDILLLVGEAKKFIPDIIETVKGLQAKPGFEDGTFGPVVHKASKERLEAVIADAEAKGAKVHVDGRVHNKPTDPLYKDGYFIGPTFVEGVKPGMRCVDEELFGPMITSMEIGSLDEAIDYVNKNEFGNSVALFTKSGAAANYFQRNVNIGQVGVNTIVPIGHANHGFTSNKASFLGDLHFYGPSAFKLLTEPKTIITSWRGIDYN</sequence>
<dbReference type="Pfam" id="PF00171">
    <property type="entry name" value="Aldedh"/>
    <property type="match status" value="1"/>
</dbReference>
<dbReference type="InterPro" id="IPR015590">
    <property type="entry name" value="Aldehyde_DH_dom"/>
</dbReference>
<name>A0A9W7DFI0_AMBMO</name>
<dbReference type="PANTHER" id="PTHR43866">
    <property type="entry name" value="MALONATE-SEMIALDEHYDE DEHYDROGENASE"/>
    <property type="match status" value="1"/>
</dbReference>
<dbReference type="NCBIfam" id="TIGR01722">
    <property type="entry name" value="MMSDH"/>
    <property type="match status" value="1"/>
</dbReference>
<evidence type="ECO:0000256" key="1">
    <source>
        <dbReference type="ARBA" id="ARBA00009986"/>
    </source>
</evidence>
<dbReference type="InterPro" id="IPR010061">
    <property type="entry name" value="MeMal-semiAld_DH"/>
</dbReference>
<dbReference type="GO" id="GO:0004491">
    <property type="term" value="F:methylmalonate-semialdehyde dehydrogenase (acylating, NAD) activity"/>
    <property type="evidence" value="ECO:0007669"/>
    <property type="project" value="UniProtKB-EC"/>
</dbReference>
<dbReference type="InterPro" id="IPR016162">
    <property type="entry name" value="Ald_DH_N"/>
</dbReference>
<dbReference type="FunFam" id="3.40.309.10:FF:000002">
    <property type="entry name" value="Methylmalonate-semialdehyde dehydrogenase (Acylating)"/>
    <property type="match status" value="1"/>
</dbReference>
<evidence type="ECO:0000256" key="3">
    <source>
        <dbReference type="ARBA" id="ARBA00023002"/>
    </source>
</evidence>
<dbReference type="OrthoDB" id="310895at2759"/>
<evidence type="ECO:0000256" key="4">
    <source>
        <dbReference type="ARBA" id="ARBA00023027"/>
    </source>
</evidence>
<proteinExistence type="inferred from homology"/>
<dbReference type="Gene3D" id="3.40.309.10">
    <property type="entry name" value="Aldehyde Dehydrogenase, Chain A, domain 2"/>
    <property type="match status" value="1"/>
</dbReference>
<comment type="similarity">
    <text evidence="1">Belongs to the aldehyde dehydrogenase family.</text>
</comment>
<dbReference type="SUPFAM" id="SSF53720">
    <property type="entry name" value="ALDH-like"/>
    <property type="match status" value="1"/>
</dbReference>
<accession>A0A9W7DFI0</accession>
<dbReference type="EC" id="1.2.1.27" evidence="2"/>
<keyword evidence="4" id="KW-0520">NAD</keyword>
<keyword evidence="7" id="KW-1185">Reference proteome</keyword>
<dbReference type="AlphaFoldDB" id="A0A9W7DFI0"/>
<evidence type="ECO:0000313" key="6">
    <source>
        <dbReference type="EMBL" id="GMG30829.1"/>
    </source>
</evidence>
<dbReference type="FunFam" id="3.40.605.10:FF:000003">
    <property type="entry name" value="Methylmalonate-semialdehyde dehydrogenase [acylating]"/>
    <property type="match status" value="1"/>
</dbReference>
<dbReference type="GO" id="GO:0006574">
    <property type="term" value="P:L-valine catabolic process"/>
    <property type="evidence" value="ECO:0007669"/>
    <property type="project" value="TreeGrafter"/>
</dbReference>